<sequence length="101" mass="11765">MEICEHGEIFVEEDADVIFDHTKIILRDADDEYFYAKINQRMTRFTIVDIKGLTLYALHVWLSEKQRTSKRCKRWAASLISLATYAVGMGRRESDLAYISS</sequence>
<dbReference type="AlphaFoldDB" id="A0AA40EGA7"/>
<comment type="caution">
    <text evidence="1">The sequence shown here is derived from an EMBL/GenBank/DDBJ whole genome shotgun (WGS) entry which is preliminary data.</text>
</comment>
<reference evidence="1" key="1">
    <citation type="submission" date="2023-06" db="EMBL/GenBank/DDBJ databases">
        <title>Genome-scale phylogeny and comparative genomics of the fungal order Sordariales.</title>
        <authorList>
            <consortium name="Lawrence Berkeley National Laboratory"/>
            <person name="Hensen N."/>
            <person name="Bonometti L."/>
            <person name="Westerberg I."/>
            <person name="Brannstrom I.O."/>
            <person name="Guillou S."/>
            <person name="Cros-Aarteil S."/>
            <person name="Calhoun S."/>
            <person name="Haridas S."/>
            <person name="Kuo A."/>
            <person name="Mondo S."/>
            <person name="Pangilinan J."/>
            <person name="Riley R."/>
            <person name="Labutti K."/>
            <person name="Andreopoulos B."/>
            <person name="Lipzen A."/>
            <person name="Chen C."/>
            <person name="Yanf M."/>
            <person name="Daum C."/>
            <person name="Ng V."/>
            <person name="Clum A."/>
            <person name="Steindorff A."/>
            <person name="Ohm R."/>
            <person name="Martin F."/>
            <person name="Silar P."/>
            <person name="Natvig D."/>
            <person name="Lalanne C."/>
            <person name="Gautier V."/>
            <person name="Ament-Velasquez S.L."/>
            <person name="Kruys A."/>
            <person name="Hutchinson M.I."/>
            <person name="Powell A.J."/>
            <person name="Barry K."/>
            <person name="Miller A.N."/>
            <person name="Grigoriev I.V."/>
            <person name="Debuchy R."/>
            <person name="Gladieux P."/>
            <person name="Thoren M.H."/>
            <person name="Johannesson H."/>
        </authorList>
    </citation>
    <scope>NUCLEOTIDE SEQUENCE</scope>
    <source>
        <strain evidence="1">CBS 540.89</strain>
    </source>
</reference>
<protein>
    <submittedName>
        <fullName evidence="1">Uncharacterized protein</fullName>
    </submittedName>
</protein>
<dbReference type="Proteomes" id="UP001172159">
    <property type="component" value="Unassembled WGS sequence"/>
</dbReference>
<organism evidence="1 2">
    <name type="scientific">Apiosordaria backusii</name>
    <dbReference type="NCBI Taxonomy" id="314023"/>
    <lineage>
        <taxon>Eukaryota</taxon>
        <taxon>Fungi</taxon>
        <taxon>Dikarya</taxon>
        <taxon>Ascomycota</taxon>
        <taxon>Pezizomycotina</taxon>
        <taxon>Sordariomycetes</taxon>
        <taxon>Sordariomycetidae</taxon>
        <taxon>Sordariales</taxon>
        <taxon>Lasiosphaeriaceae</taxon>
        <taxon>Apiosordaria</taxon>
    </lineage>
</organism>
<dbReference type="EMBL" id="JAUKTV010000006">
    <property type="protein sequence ID" value="KAK0736566.1"/>
    <property type="molecule type" value="Genomic_DNA"/>
</dbReference>
<accession>A0AA40EGA7</accession>
<evidence type="ECO:0000313" key="2">
    <source>
        <dbReference type="Proteomes" id="UP001172159"/>
    </source>
</evidence>
<gene>
    <name evidence="1" type="ORF">B0T21DRAFT_181919</name>
</gene>
<proteinExistence type="predicted"/>
<name>A0AA40EGA7_9PEZI</name>
<keyword evidence="2" id="KW-1185">Reference proteome</keyword>
<evidence type="ECO:0000313" key="1">
    <source>
        <dbReference type="EMBL" id="KAK0736566.1"/>
    </source>
</evidence>